<keyword evidence="5 13" id="KW-0430">Lectin</keyword>
<dbReference type="GO" id="GO:0030246">
    <property type="term" value="F:carbohydrate binding"/>
    <property type="evidence" value="ECO:0007669"/>
    <property type="project" value="UniProtKB-KW"/>
</dbReference>
<dbReference type="Gene3D" id="3.90.550.10">
    <property type="entry name" value="Spore Coat Polysaccharide Biosynthesis Protein SpsA, Chain A"/>
    <property type="match status" value="1"/>
</dbReference>
<evidence type="ECO:0000256" key="8">
    <source>
        <dbReference type="ARBA" id="ARBA00023034"/>
    </source>
</evidence>
<dbReference type="PROSITE" id="PS50231">
    <property type="entry name" value="RICIN_B_LECTIN"/>
    <property type="match status" value="1"/>
</dbReference>
<dbReference type="InterPro" id="IPR035992">
    <property type="entry name" value="Ricin_B-like_lectins"/>
</dbReference>
<dbReference type="SMART" id="SM00458">
    <property type="entry name" value="RICIN"/>
    <property type="match status" value="1"/>
</dbReference>
<keyword evidence="13" id="KW-0808">Transferase</keyword>
<keyword evidence="13" id="KW-0328">Glycosyltransferase</keyword>
<dbReference type="CDD" id="cd23440">
    <property type="entry name" value="beta-trefoil_Ricin_GALNT11"/>
    <property type="match status" value="1"/>
</dbReference>
<comment type="pathway">
    <text evidence="13">Protein modification; protein glycosylation.</text>
</comment>
<evidence type="ECO:0000256" key="13">
    <source>
        <dbReference type="RuleBase" id="RU361242"/>
    </source>
</evidence>
<keyword evidence="11" id="KW-0325">Glycoprotein</keyword>
<evidence type="ECO:0000256" key="12">
    <source>
        <dbReference type="ARBA" id="ARBA00023211"/>
    </source>
</evidence>
<dbReference type="InterPro" id="IPR000772">
    <property type="entry name" value="Ricin_B_lectin"/>
</dbReference>
<dbReference type="GO" id="GO:0005112">
    <property type="term" value="F:Notch binding"/>
    <property type="evidence" value="ECO:0007669"/>
    <property type="project" value="TreeGrafter"/>
</dbReference>
<evidence type="ECO:0000256" key="3">
    <source>
        <dbReference type="ARBA" id="ARBA00005680"/>
    </source>
</evidence>
<organism evidence="15">
    <name type="scientific">Graphocephala atropunctata</name>
    <dbReference type="NCBI Taxonomy" id="36148"/>
    <lineage>
        <taxon>Eukaryota</taxon>
        <taxon>Metazoa</taxon>
        <taxon>Ecdysozoa</taxon>
        <taxon>Arthropoda</taxon>
        <taxon>Hexapoda</taxon>
        <taxon>Insecta</taxon>
        <taxon>Pterygota</taxon>
        <taxon>Neoptera</taxon>
        <taxon>Paraneoptera</taxon>
        <taxon>Hemiptera</taxon>
        <taxon>Auchenorrhyncha</taxon>
        <taxon>Membracoidea</taxon>
        <taxon>Cicadellidae</taxon>
        <taxon>Cicadellinae</taxon>
        <taxon>Cicadellini</taxon>
        <taxon>Graphocephala</taxon>
    </lineage>
</organism>
<dbReference type="EMBL" id="GEBQ01023188">
    <property type="protein sequence ID" value="JAT16789.1"/>
    <property type="molecule type" value="Transcribed_RNA"/>
</dbReference>
<dbReference type="SUPFAM" id="SSF53448">
    <property type="entry name" value="Nucleotide-diphospho-sugar transferases"/>
    <property type="match status" value="1"/>
</dbReference>
<evidence type="ECO:0000256" key="5">
    <source>
        <dbReference type="ARBA" id="ARBA00022734"/>
    </source>
</evidence>
<dbReference type="Gene3D" id="2.80.10.50">
    <property type="match status" value="1"/>
</dbReference>
<evidence type="ECO:0000256" key="7">
    <source>
        <dbReference type="ARBA" id="ARBA00022989"/>
    </source>
</evidence>
<feature type="transmembrane region" description="Helical" evidence="13">
    <location>
        <begin position="20"/>
        <end position="38"/>
    </location>
</feature>
<proteinExistence type="inferred from homology"/>
<comment type="cofactor">
    <cofactor evidence="1 13">
        <name>Mn(2+)</name>
        <dbReference type="ChEBI" id="CHEBI:29035"/>
    </cofactor>
</comment>
<dbReference type="GO" id="GO:0006493">
    <property type="term" value="P:protein O-linked glycosylation"/>
    <property type="evidence" value="ECO:0007669"/>
    <property type="project" value="TreeGrafter"/>
</dbReference>
<dbReference type="InterPro" id="IPR001173">
    <property type="entry name" value="Glyco_trans_2-like"/>
</dbReference>
<dbReference type="InterPro" id="IPR029044">
    <property type="entry name" value="Nucleotide-diphossugar_trans"/>
</dbReference>
<dbReference type="InterPro" id="IPR045885">
    <property type="entry name" value="GalNAc-T"/>
</dbReference>
<keyword evidence="6" id="KW-0735">Signal-anchor</keyword>
<dbReference type="GO" id="GO:0004653">
    <property type="term" value="F:polypeptide N-acetylgalactosaminyltransferase activity"/>
    <property type="evidence" value="ECO:0007669"/>
    <property type="project" value="TreeGrafter"/>
</dbReference>
<evidence type="ECO:0000256" key="10">
    <source>
        <dbReference type="ARBA" id="ARBA00023157"/>
    </source>
</evidence>
<keyword evidence="9 13" id="KW-0472">Membrane</keyword>
<dbReference type="Pfam" id="PF00652">
    <property type="entry name" value="Ricin_B_lectin"/>
    <property type="match status" value="1"/>
</dbReference>
<accession>A0A1B6KZA2</accession>
<evidence type="ECO:0000256" key="6">
    <source>
        <dbReference type="ARBA" id="ARBA00022968"/>
    </source>
</evidence>
<dbReference type="FunFam" id="3.90.550.10:FF:000053">
    <property type="entry name" value="Polypeptide N-acetylgalactosaminyltransferase"/>
    <property type="match status" value="1"/>
</dbReference>
<keyword evidence="12 13" id="KW-0464">Manganese</keyword>
<keyword evidence="10 13" id="KW-1015">Disulfide bond</keyword>
<keyword evidence="7 13" id="KW-1133">Transmembrane helix</keyword>
<evidence type="ECO:0000256" key="11">
    <source>
        <dbReference type="ARBA" id="ARBA00023180"/>
    </source>
</evidence>
<protein>
    <recommendedName>
        <fullName evidence="13">Polypeptide N-acetylgalactosaminyltransferase</fullName>
        <ecNumber evidence="13">2.4.1.-</ecNumber>
    </recommendedName>
    <alternativeName>
        <fullName evidence="13">Protein-UDP acetylgalactosaminyltransferase</fullName>
    </alternativeName>
</protein>
<dbReference type="AlphaFoldDB" id="A0A1B6KZA2"/>
<dbReference type="UniPathway" id="UPA00378"/>
<dbReference type="PANTHER" id="PTHR11675">
    <property type="entry name" value="N-ACETYLGALACTOSAMINYLTRANSFERASE"/>
    <property type="match status" value="1"/>
</dbReference>
<dbReference type="PANTHER" id="PTHR11675:SF63">
    <property type="entry name" value="POLYPEPTIDE N-ACETYLGALACTOSAMINYLTRANSFERASE"/>
    <property type="match status" value="1"/>
</dbReference>
<keyword evidence="8 13" id="KW-0333">Golgi apparatus</keyword>
<evidence type="ECO:0000256" key="2">
    <source>
        <dbReference type="ARBA" id="ARBA00004323"/>
    </source>
</evidence>
<dbReference type="Pfam" id="PF00535">
    <property type="entry name" value="Glycos_transf_2"/>
    <property type="match status" value="1"/>
</dbReference>
<comment type="similarity">
    <text evidence="3 13">Belongs to the glycosyltransferase 2 family. GalNAc-T subfamily.</text>
</comment>
<keyword evidence="4 13" id="KW-0812">Transmembrane</keyword>
<gene>
    <name evidence="15" type="ORF">g.44329</name>
</gene>
<name>A0A1B6KZA2_9HEMI</name>
<evidence type="ECO:0000259" key="14">
    <source>
        <dbReference type="SMART" id="SM00458"/>
    </source>
</evidence>
<dbReference type="EC" id="2.4.1.-" evidence="13"/>
<sequence>MALKSKMVVASSSKRFKSFLFGILFASVTWSISLYLYWRLTHSTSDHSSTNKPSSLNQGYFHNDIILPYENDEKKLQRSRSKYYSENKYKNSEALMNQLKPEIIKPRTEIDKDIATLGYVKTAEDLRIRDEGYKLFGFNALASRNLNYHRKVPDTRHKLCQSEMYSNTLPNASVVICFYNEQLDTLARSIHSILDRTPLHLLHEIILIDDYSDIDGLYSKVETYINKNIPLKNKVLLHRTSQREGLIRARLQGAHLATGKVLVFLDSHIEVNVQWLEPLLSTISTNRTNVATPIIDIINADTFEYKPSPLVRGGFNWGLHFKWENLPIGSLVNEEDFIKPIKSPTMAGGLFAMDRKYFFDLGSYDPGMNIWGGENLEISFRIWMCGGSLHIIPCSRVGHVFRKRRPYSAPDGEDTMTRNSLRVAHVWMDEYKEKVFHLRPEIINTNYGDVNERIKLRKHLNCKSFSWYLDNVYPELEAGTADKAVSAAKVELPVYQPWHLRKRNYIAQYQIRLMNSTLCIASEKDVKNKGSLLLLKSCVRAKTQVWFETDKNELVLAQLLCMDAGEYRPKLSKCHEMGGSQEWKHRGSSASPIYNLAAGTCLAADGPSLNAHIVMDICVNKGLNQWDFVPVTT</sequence>
<dbReference type="CDD" id="cd02510">
    <property type="entry name" value="pp-GalNAc-T"/>
    <property type="match status" value="1"/>
</dbReference>
<reference evidence="15" key="1">
    <citation type="submission" date="2015-11" db="EMBL/GenBank/DDBJ databases">
        <title>De novo transcriptome assembly of four potential Pierce s Disease insect vectors from Arizona vineyards.</title>
        <authorList>
            <person name="Tassone E.E."/>
        </authorList>
    </citation>
    <scope>NUCLEOTIDE SEQUENCE</scope>
</reference>
<evidence type="ECO:0000256" key="1">
    <source>
        <dbReference type="ARBA" id="ARBA00001936"/>
    </source>
</evidence>
<dbReference type="GO" id="GO:0008593">
    <property type="term" value="P:regulation of Notch signaling pathway"/>
    <property type="evidence" value="ECO:0007669"/>
    <property type="project" value="TreeGrafter"/>
</dbReference>
<comment type="subcellular location">
    <subcellularLocation>
        <location evidence="2 13">Golgi apparatus membrane</location>
        <topology evidence="2 13">Single-pass type II membrane protein</topology>
    </subcellularLocation>
</comment>
<feature type="domain" description="Ricin B lectin" evidence="14">
    <location>
        <begin position="508"/>
        <end position="629"/>
    </location>
</feature>
<evidence type="ECO:0000256" key="9">
    <source>
        <dbReference type="ARBA" id="ARBA00023136"/>
    </source>
</evidence>
<dbReference type="GO" id="GO:0000139">
    <property type="term" value="C:Golgi membrane"/>
    <property type="evidence" value="ECO:0007669"/>
    <property type="project" value="UniProtKB-SubCell"/>
</dbReference>
<evidence type="ECO:0000256" key="4">
    <source>
        <dbReference type="ARBA" id="ARBA00022692"/>
    </source>
</evidence>
<evidence type="ECO:0000313" key="15">
    <source>
        <dbReference type="EMBL" id="JAT16789.1"/>
    </source>
</evidence>
<dbReference type="SUPFAM" id="SSF50370">
    <property type="entry name" value="Ricin B-like lectins"/>
    <property type="match status" value="1"/>
</dbReference>